<evidence type="ECO:0000256" key="4">
    <source>
        <dbReference type="ARBA" id="ARBA00022454"/>
    </source>
</evidence>
<feature type="domain" description="CST complex subunit Stn1 N-terminal" evidence="10">
    <location>
        <begin position="11"/>
        <end position="122"/>
    </location>
</feature>
<dbReference type="InterPro" id="IPR018856">
    <property type="entry name" value="Stn1_N"/>
</dbReference>
<dbReference type="EMBL" id="KV417329">
    <property type="protein sequence ID" value="KZO91050.1"/>
    <property type="molecule type" value="Genomic_DNA"/>
</dbReference>
<feature type="region of interest" description="Disordered" evidence="9">
    <location>
        <begin position="275"/>
        <end position="305"/>
    </location>
</feature>
<gene>
    <name evidence="11" type="ORF">CALVIDRAFT_368199</name>
</gene>
<evidence type="ECO:0000256" key="9">
    <source>
        <dbReference type="SAM" id="MobiDB-lite"/>
    </source>
</evidence>
<dbReference type="GO" id="GO:0003677">
    <property type="term" value="F:DNA binding"/>
    <property type="evidence" value="ECO:0007669"/>
    <property type="project" value="UniProtKB-KW"/>
</dbReference>
<dbReference type="PANTHER" id="PTHR13989:SF33">
    <property type="entry name" value="CST COMPLEX SUBUNIT STN1"/>
    <property type="match status" value="1"/>
</dbReference>
<keyword evidence="6" id="KW-0238">DNA-binding</keyword>
<evidence type="ECO:0000256" key="6">
    <source>
        <dbReference type="ARBA" id="ARBA00023125"/>
    </source>
</evidence>
<evidence type="ECO:0000256" key="8">
    <source>
        <dbReference type="ARBA" id="ARBA00030039"/>
    </source>
</evidence>
<dbReference type="GO" id="GO:0000781">
    <property type="term" value="C:chromosome, telomeric region"/>
    <property type="evidence" value="ECO:0007669"/>
    <property type="project" value="UniProtKB-SubCell"/>
</dbReference>
<comment type="subcellular location">
    <subcellularLocation>
        <location evidence="2">Chromosome</location>
        <location evidence="2">Telomere</location>
    </subcellularLocation>
    <subcellularLocation>
        <location evidence="1">Nucleus</location>
    </subcellularLocation>
</comment>
<dbReference type="Gene3D" id="2.40.50.140">
    <property type="entry name" value="Nucleic acid-binding proteins"/>
    <property type="match status" value="1"/>
</dbReference>
<dbReference type="Proteomes" id="UP000076738">
    <property type="component" value="Unassembled WGS sequence"/>
</dbReference>
<evidence type="ECO:0000256" key="1">
    <source>
        <dbReference type="ARBA" id="ARBA00004123"/>
    </source>
</evidence>
<feature type="region of interest" description="Disordered" evidence="9">
    <location>
        <begin position="125"/>
        <end position="157"/>
    </location>
</feature>
<proteinExistence type="predicted"/>
<accession>A0A167GYU8</accession>
<evidence type="ECO:0000313" key="11">
    <source>
        <dbReference type="EMBL" id="KZO91050.1"/>
    </source>
</evidence>
<keyword evidence="5" id="KW-0779">Telomere</keyword>
<dbReference type="InterPro" id="IPR012340">
    <property type="entry name" value="NA-bd_OB-fold"/>
</dbReference>
<dbReference type="OrthoDB" id="77828at2759"/>
<dbReference type="SUPFAM" id="SSF50249">
    <property type="entry name" value="Nucleic acid-binding proteins"/>
    <property type="match status" value="1"/>
</dbReference>
<evidence type="ECO:0000256" key="3">
    <source>
        <dbReference type="ARBA" id="ARBA00017411"/>
    </source>
</evidence>
<feature type="compositionally biased region" description="Basic and acidic residues" evidence="9">
    <location>
        <begin position="275"/>
        <end position="290"/>
    </location>
</feature>
<dbReference type="STRING" id="1330018.A0A167GYU8"/>
<dbReference type="PANTHER" id="PTHR13989">
    <property type="entry name" value="REPLICATION PROTEIN A-RELATED"/>
    <property type="match status" value="1"/>
</dbReference>
<dbReference type="GO" id="GO:0005634">
    <property type="term" value="C:nucleus"/>
    <property type="evidence" value="ECO:0007669"/>
    <property type="project" value="UniProtKB-SubCell"/>
</dbReference>
<evidence type="ECO:0000256" key="2">
    <source>
        <dbReference type="ARBA" id="ARBA00004574"/>
    </source>
</evidence>
<keyword evidence="7" id="KW-0539">Nucleus</keyword>
<keyword evidence="12" id="KW-1185">Reference proteome</keyword>
<dbReference type="Pfam" id="PF10451">
    <property type="entry name" value="Stn1"/>
    <property type="match status" value="1"/>
</dbReference>
<evidence type="ECO:0000256" key="7">
    <source>
        <dbReference type="ARBA" id="ARBA00023242"/>
    </source>
</evidence>
<reference evidence="11 12" key="1">
    <citation type="journal article" date="2016" name="Mol. Biol. Evol.">
        <title>Comparative Genomics of Early-Diverging Mushroom-Forming Fungi Provides Insights into the Origins of Lignocellulose Decay Capabilities.</title>
        <authorList>
            <person name="Nagy L.G."/>
            <person name="Riley R."/>
            <person name="Tritt A."/>
            <person name="Adam C."/>
            <person name="Daum C."/>
            <person name="Floudas D."/>
            <person name="Sun H."/>
            <person name="Yadav J.S."/>
            <person name="Pangilinan J."/>
            <person name="Larsson K.H."/>
            <person name="Matsuura K."/>
            <person name="Barry K."/>
            <person name="Labutti K."/>
            <person name="Kuo R."/>
            <person name="Ohm R.A."/>
            <person name="Bhattacharya S.S."/>
            <person name="Shirouzu T."/>
            <person name="Yoshinaga Y."/>
            <person name="Martin F.M."/>
            <person name="Grigoriev I.V."/>
            <person name="Hibbett D.S."/>
        </authorList>
    </citation>
    <scope>NUCLEOTIDE SEQUENCE [LARGE SCALE GENOMIC DNA]</scope>
    <source>
        <strain evidence="11 12">TUFC12733</strain>
    </source>
</reference>
<protein>
    <recommendedName>
        <fullName evidence="3">CST complex subunit STN1</fullName>
    </recommendedName>
    <alternativeName>
        <fullName evidence="8">Suppressor of cdc thirteen homolog</fullName>
    </alternativeName>
</protein>
<evidence type="ECO:0000256" key="5">
    <source>
        <dbReference type="ARBA" id="ARBA00022895"/>
    </source>
</evidence>
<sequence length="460" mass="50851">MQAFNGYFQLGNYPCRSAQLVGIIVGVQEQEKRTVYTMDDGTGVIECIRRHNLVSDDGPGMGDTAKCAGRIVETPWNERRLEADSIETLRDPTEEPRHWLQVSELHRTLYHQPFVMPSLPREVSTPKRAKGLCDVPTTDSSVADRSEASSPLKSSLALRHPSKLRSKQLTAETFLVYMKACLMVACEGSAVPESKSFEDPLATPTRAPAYDQDATPKAYVVPSSPSRYVPRYGGRATGKCVARTAMHAEPSGMAVSSLRRVEPLSILARRIVKAEARRRGKQHDAGEKAGSDQLKSSKSKRDNEAQKAKRLFSWALRKLRQEGSIVLGVMPARALVDVDINLSSLWKSQALDGGSILSSATSVDLSHGSNSPPLSPPLINEETYLPVTPSLLSLHVLEAFKHCMRKKGKKKGVSASDILSRMKLDERWEYLGVWHIDETLQCLEGEERVCQMGGEEWALI</sequence>
<organism evidence="11 12">
    <name type="scientific">Calocera viscosa (strain TUFC12733)</name>
    <dbReference type="NCBI Taxonomy" id="1330018"/>
    <lineage>
        <taxon>Eukaryota</taxon>
        <taxon>Fungi</taxon>
        <taxon>Dikarya</taxon>
        <taxon>Basidiomycota</taxon>
        <taxon>Agaricomycotina</taxon>
        <taxon>Dacrymycetes</taxon>
        <taxon>Dacrymycetales</taxon>
        <taxon>Dacrymycetaceae</taxon>
        <taxon>Calocera</taxon>
    </lineage>
</organism>
<dbReference type="InterPro" id="IPR040260">
    <property type="entry name" value="RFA2-like"/>
</dbReference>
<evidence type="ECO:0000259" key="10">
    <source>
        <dbReference type="Pfam" id="PF10451"/>
    </source>
</evidence>
<name>A0A167GYU8_CALVF</name>
<dbReference type="AlphaFoldDB" id="A0A167GYU8"/>
<keyword evidence="4" id="KW-0158">Chromosome</keyword>
<evidence type="ECO:0000313" key="12">
    <source>
        <dbReference type="Proteomes" id="UP000076738"/>
    </source>
</evidence>